<dbReference type="Gene3D" id="3.30.530.20">
    <property type="match status" value="1"/>
</dbReference>
<dbReference type="Pfam" id="PF08327">
    <property type="entry name" value="AHSA1"/>
    <property type="match status" value="1"/>
</dbReference>
<proteinExistence type="inferred from homology"/>
<dbReference type="AlphaFoldDB" id="A0A444MDW2"/>
<gene>
    <name evidence="3" type="ORF">EP867_05790</name>
</gene>
<keyword evidence="4" id="KW-1185">Reference proteome</keyword>
<dbReference type="OrthoDB" id="9805228at2"/>
<comment type="similarity">
    <text evidence="1">Belongs to the AHA1 family.</text>
</comment>
<name>A0A444MDW2_9RHOB</name>
<dbReference type="Proteomes" id="UP000287168">
    <property type="component" value="Unassembled WGS sequence"/>
</dbReference>
<comment type="caution">
    <text evidence="3">The sequence shown here is derived from an EMBL/GenBank/DDBJ whole genome shotgun (WGS) entry which is preliminary data.</text>
</comment>
<sequence>MSFEVALDCTPSAAFRCWTEAALLKRFFAPEPGRTEEAVIEPVPGGRFYTKIVFEDYGEMAGEGCILHVEPGRRLVFTDALSAGWRPNATGFFTADLRFIPGEAGGCLYRVTARHADAGAAQRHAEMGFIGGWTQVARQLERVAQSLEP</sequence>
<dbReference type="InterPro" id="IPR023393">
    <property type="entry name" value="START-like_dom_sf"/>
</dbReference>
<evidence type="ECO:0000256" key="1">
    <source>
        <dbReference type="ARBA" id="ARBA00006817"/>
    </source>
</evidence>
<accession>A0A444MDW2</accession>
<dbReference type="InterPro" id="IPR013538">
    <property type="entry name" value="ASHA1/2-like_C"/>
</dbReference>
<organism evidence="3 4">
    <name type="scientific">Falsigemmobacter intermedius</name>
    <dbReference type="NCBI Taxonomy" id="1553448"/>
    <lineage>
        <taxon>Bacteria</taxon>
        <taxon>Pseudomonadati</taxon>
        <taxon>Pseudomonadota</taxon>
        <taxon>Alphaproteobacteria</taxon>
        <taxon>Rhodobacterales</taxon>
        <taxon>Paracoccaceae</taxon>
        <taxon>Falsigemmobacter</taxon>
    </lineage>
</organism>
<evidence type="ECO:0000259" key="2">
    <source>
        <dbReference type="Pfam" id="PF08327"/>
    </source>
</evidence>
<dbReference type="EMBL" id="SBLC01000006">
    <property type="protein sequence ID" value="RWY42994.1"/>
    <property type="molecule type" value="Genomic_DNA"/>
</dbReference>
<protein>
    <submittedName>
        <fullName evidence="3">Polyketide cyclase</fullName>
    </submittedName>
</protein>
<feature type="domain" description="Activator of Hsp90 ATPase homologue 1/2-like C-terminal" evidence="2">
    <location>
        <begin position="8"/>
        <end position="143"/>
    </location>
</feature>
<evidence type="ECO:0000313" key="4">
    <source>
        <dbReference type="Proteomes" id="UP000287168"/>
    </source>
</evidence>
<evidence type="ECO:0000313" key="3">
    <source>
        <dbReference type="EMBL" id="RWY42994.1"/>
    </source>
</evidence>
<reference evidence="3 4" key="1">
    <citation type="journal article" date="2015" name="Int. J. Syst. Evol. Microbiol.">
        <title>Gemmobacter intermedius sp. nov., isolated from a white stork (Ciconia ciconia).</title>
        <authorList>
            <person name="Kampfer P."/>
            <person name="Jerzak L."/>
            <person name="Wilharm G."/>
            <person name="Golke J."/>
            <person name="Busse H.J."/>
            <person name="Glaeser S.P."/>
        </authorList>
    </citation>
    <scope>NUCLEOTIDE SEQUENCE [LARGE SCALE GENOMIC DNA]</scope>
    <source>
        <strain evidence="3 4">119/4</strain>
    </source>
</reference>
<dbReference type="SUPFAM" id="SSF55961">
    <property type="entry name" value="Bet v1-like"/>
    <property type="match status" value="1"/>
</dbReference>